<dbReference type="PANTHER" id="PTHR43357">
    <property type="entry name" value="INNER MEMBRANE ABC TRANSPORTER PERMEASE PROTEIN YDCV"/>
    <property type="match status" value="1"/>
</dbReference>
<keyword evidence="5 8" id="KW-0812">Transmembrane</keyword>
<feature type="transmembrane region" description="Helical" evidence="8">
    <location>
        <begin position="426"/>
        <end position="447"/>
    </location>
</feature>
<keyword evidence="4" id="KW-0997">Cell inner membrane</keyword>
<comment type="subcellular location">
    <subcellularLocation>
        <location evidence="1">Cell inner membrane</location>
        <topology evidence="1">Multi-pass membrane protein</topology>
    </subcellularLocation>
</comment>
<evidence type="ECO:0000256" key="8">
    <source>
        <dbReference type="SAM" id="Phobius"/>
    </source>
</evidence>
<reference evidence="10" key="1">
    <citation type="submission" date="2020-05" db="EMBL/GenBank/DDBJ databases">
        <authorList>
            <person name="Chiriac C."/>
            <person name="Salcher M."/>
            <person name="Ghai R."/>
            <person name="Kavagutti S V."/>
        </authorList>
    </citation>
    <scope>NUCLEOTIDE SEQUENCE</scope>
</reference>
<keyword evidence="2" id="KW-0813">Transport</keyword>
<accession>A0A6J6JVX9</accession>
<keyword evidence="7 8" id="KW-0472">Membrane</keyword>
<feature type="transmembrane region" description="Helical" evidence="8">
    <location>
        <begin position="218"/>
        <end position="237"/>
    </location>
</feature>
<dbReference type="AlphaFoldDB" id="A0A6J6JVX9"/>
<dbReference type="GO" id="GO:0055085">
    <property type="term" value="P:transmembrane transport"/>
    <property type="evidence" value="ECO:0007669"/>
    <property type="project" value="InterPro"/>
</dbReference>
<dbReference type="CDD" id="cd06261">
    <property type="entry name" value="TM_PBP2"/>
    <property type="match status" value="2"/>
</dbReference>
<dbReference type="EMBL" id="CAEZVZ010000033">
    <property type="protein sequence ID" value="CAB4640143.1"/>
    <property type="molecule type" value="Genomic_DNA"/>
</dbReference>
<feature type="transmembrane region" description="Helical" evidence="8">
    <location>
        <begin position="480"/>
        <end position="500"/>
    </location>
</feature>
<dbReference type="Pfam" id="PF00528">
    <property type="entry name" value="BPD_transp_1"/>
    <property type="match status" value="2"/>
</dbReference>
<dbReference type="PROSITE" id="PS50928">
    <property type="entry name" value="ABC_TM1"/>
    <property type="match status" value="2"/>
</dbReference>
<evidence type="ECO:0000313" key="10">
    <source>
        <dbReference type="EMBL" id="CAB4640143.1"/>
    </source>
</evidence>
<dbReference type="InterPro" id="IPR000515">
    <property type="entry name" value="MetI-like"/>
</dbReference>
<dbReference type="Gene3D" id="1.10.3720.10">
    <property type="entry name" value="MetI-like"/>
    <property type="match status" value="2"/>
</dbReference>
<feature type="transmembrane region" description="Helical" evidence="8">
    <location>
        <begin position="268"/>
        <end position="290"/>
    </location>
</feature>
<keyword evidence="6 8" id="KW-1133">Transmembrane helix</keyword>
<evidence type="ECO:0000256" key="1">
    <source>
        <dbReference type="ARBA" id="ARBA00004429"/>
    </source>
</evidence>
<feature type="transmembrane region" description="Helical" evidence="8">
    <location>
        <begin position="310"/>
        <end position="335"/>
    </location>
</feature>
<name>A0A6J6JVX9_9ZZZZ</name>
<feature type="transmembrane region" description="Helical" evidence="8">
    <location>
        <begin position="90"/>
        <end position="108"/>
    </location>
</feature>
<feature type="transmembrane region" description="Helical" evidence="8">
    <location>
        <begin position="120"/>
        <end position="143"/>
    </location>
</feature>
<evidence type="ECO:0000256" key="2">
    <source>
        <dbReference type="ARBA" id="ARBA00022448"/>
    </source>
</evidence>
<feature type="transmembrane region" description="Helical" evidence="8">
    <location>
        <begin position="54"/>
        <end position="78"/>
    </location>
</feature>
<evidence type="ECO:0000256" key="4">
    <source>
        <dbReference type="ARBA" id="ARBA00022519"/>
    </source>
</evidence>
<keyword evidence="3" id="KW-1003">Cell membrane</keyword>
<protein>
    <submittedName>
        <fullName evidence="10">Unannotated protein</fullName>
    </submittedName>
</protein>
<gene>
    <name evidence="10" type="ORF">UFOPK2162_00370</name>
</gene>
<dbReference type="GO" id="GO:0005886">
    <property type="term" value="C:plasma membrane"/>
    <property type="evidence" value="ECO:0007669"/>
    <property type="project" value="UniProtKB-SubCell"/>
</dbReference>
<feature type="domain" description="ABC transmembrane type-1" evidence="9">
    <location>
        <begin position="309"/>
        <end position="498"/>
    </location>
</feature>
<evidence type="ECO:0000256" key="6">
    <source>
        <dbReference type="ARBA" id="ARBA00022989"/>
    </source>
</evidence>
<dbReference type="InterPro" id="IPR035906">
    <property type="entry name" value="MetI-like_sf"/>
</dbReference>
<evidence type="ECO:0000256" key="7">
    <source>
        <dbReference type="ARBA" id="ARBA00023136"/>
    </source>
</evidence>
<evidence type="ECO:0000259" key="9">
    <source>
        <dbReference type="PROSITE" id="PS50928"/>
    </source>
</evidence>
<organism evidence="10">
    <name type="scientific">freshwater metagenome</name>
    <dbReference type="NCBI Taxonomy" id="449393"/>
    <lineage>
        <taxon>unclassified sequences</taxon>
        <taxon>metagenomes</taxon>
        <taxon>ecological metagenomes</taxon>
    </lineage>
</organism>
<evidence type="ECO:0000256" key="5">
    <source>
        <dbReference type="ARBA" id="ARBA00022692"/>
    </source>
</evidence>
<feature type="transmembrane region" description="Helical" evidence="8">
    <location>
        <begin position="379"/>
        <end position="405"/>
    </location>
</feature>
<sequence>MKSRTFLNSFGLKALVVVVLALLLQPLAYLFIRAGEKSTSEILTLLTRQKTLEVFLTTLLLLVIVVAINVVLGTAMAAGLHYVKIPYPRLFLVASILPLAIPSYVFTYTWKALFPSMQGLWAGAFILALSTMPYMILTVLIAFQKIDLGIIEVGRSLGLSKVALFFRVILPQVRRSISAGALLSGLYVLSDFGAVSLLNVETLTVSISNLFKSSYDRGAASVIGILLFLAAAIFIAFETTLKGRDFETRGNEGFQNSIRRIGSPAHSLITVGVLGSYLICAVLIPFYVLISRFLANPTAVEVTDLITAAAATISVAALGALMAFALSLPLAFLISQGKSGFATTSERLILISHALPGVVVGLALVSFGSRLGSLYQSIYLLAFAYAVLFLAKSVASTSSALALVSPQLKEVAATLGKSRSKIATDVVFPIALPSMSLGVLLVFLTAMKELPATLMLRPTGMDTLATQIWSAASISRFNEAAPYALILVLIAAIPTFILTLPGTAKGTSASEKKVSYL</sequence>
<evidence type="ECO:0000256" key="3">
    <source>
        <dbReference type="ARBA" id="ARBA00022475"/>
    </source>
</evidence>
<feature type="transmembrane region" description="Helical" evidence="8">
    <location>
        <begin position="177"/>
        <end position="198"/>
    </location>
</feature>
<dbReference type="SUPFAM" id="SSF161098">
    <property type="entry name" value="MetI-like"/>
    <property type="match status" value="2"/>
</dbReference>
<dbReference type="PANTHER" id="PTHR43357:SF3">
    <property type="entry name" value="FE(3+)-TRANSPORT SYSTEM PERMEASE PROTEIN FBPB 2"/>
    <property type="match status" value="1"/>
</dbReference>
<feature type="domain" description="ABC transmembrane type-1" evidence="9">
    <location>
        <begin position="55"/>
        <end position="238"/>
    </location>
</feature>
<feature type="transmembrane region" description="Helical" evidence="8">
    <location>
        <begin position="347"/>
        <end position="367"/>
    </location>
</feature>
<proteinExistence type="predicted"/>